<dbReference type="Pfam" id="PF11367">
    <property type="entry name" value="Tail_completion_gp17"/>
    <property type="match status" value="1"/>
</dbReference>
<protein>
    <recommendedName>
        <fullName evidence="3">DUF3168 domain-containing protein</fullName>
    </recommendedName>
</protein>
<keyword evidence="2" id="KW-1185">Reference proteome</keyword>
<sequence length="129" mass="13738">MSKAKSIVEAVTFDALEAVITGATVYQDAPENAPGNLVILGDMKSVRLATKGTDADRRVSISIVSIVEAEERAPLLALQEQIDDALDGLSFERDGWTLAFEFEDDDAVLAEDGSTYNGISSYSVLALAP</sequence>
<dbReference type="Gene3D" id="3.30.2000.30">
    <property type="match status" value="1"/>
</dbReference>
<proteinExistence type="predicted"/>
<dbReference type="RefSeq" id="WP_304561903.1">
    <property type="nucleotide sequence ID" value="NZ_JAUQSZ010000009.1"/>
</dbReference>
<comment type="caution">
    <text evidence="1">The sequence shown here is derived from an EMBL/GenBank/DDBJ whole genome shotgun (WGS) entry which is preliminary data.</text>
</comment>
<dbReference type="InterPro" id="IPR021508">
    <property type="entry name" value="Gp17-like"/>
</dbReference>
<accession>A0ABT9A1X8</accession>
<evidence type="ECO:0000313" key="1">
    <source>
        <dbReference type="EMBL" id="MDO7843452.1"/>
    </source>
</evidence>
<dbReference type="InterPro" id="IPR053745">
    <property type="entry name" value="Viral_Tail_Comp_sf"/>
</dbReference>
<gene>
    <name evidence="1" type="ORF">Q5H94_14040</name>
</gene>
<evidence type="ECO:0000313" key="2">
    <source>
        <dbReference type="Proteomes" id="UP001176468"/>
    </source>
</evidence>
<evidence type="ECO:0008006" key="3">
    <source>
        <dbReference type="Google" id="ProtNLM"/>
    </source>
</evidence>
<organism evidence="1 2">
    <name type="scientific">Sphingomonas immobilis</name>
    <dbReference type="NCBI Taxonomy" id="3063997"/>
    <lineage>
        <taxon>Bacteria</taxon>
        <taxon>Pseudomonadati</taxon>
        <taxon>Pseudomonadota</taxon>
        <taxon>Alphaproteobacteria</taxon>
        <taxon>Sphingomonadales</taxon>
        <taxon>Sphingomonadaceae</taxon>
        <taxon>Sphingomonas</taxon>
    </lineage>
</organism>
<dbReference type="Proteomes" id="UP001176468">
    <property type="component" value="Unassembled WGS sequence"/>
</dbReference>
<dbReference type="EMBL" id="JAUQSZ010000009">
    <property type="protein sequence ID" value="MDO7843452.1"/>
    <property type="molecule type" value="Genomic_DNA"/>
</dbReference>
<name>A0ABT9A1X8_9SPHN</name>
<reference evidence="1" key="1">
    <citation type="submission" date="2023-07" db="EMBL/GenBank/DDBJ databases">
        <authorList>
            <person name="Kim M.K."/>
        </authorList>
    </citation>
    <scope>NUCLEOTIDE SEQUENCE</scope>
    <source>
        <strain evidence="1">CA1-15</strain>
    </source>
</reference>